<evidence type="ECO:0000313" key="1">
    <source>
        <dbReference type="EMBL" id="KAG2898343.1"/>
    </source>
</evidence>
<evidence type="ECO:0000313" key="2">
    <source>
        <dbReference type="Proteomes" id="UP000736787"/>
    </source>
</evidence>
<proteinExistence type="predicted"/>
<dbReference type="AlphaFoldDB" id="A0A8T1BE38"/>
<organism evidence="1 2">
    <name type="scientific">Phytophthora cactorum</name>
    <dbReference type="NCBI Taxonomy" id="29920"/>
    <lineage>
        <taxon>Eukaryota</taxon>
        <taxon>Sar</taxon>
        <taxon>Stramenopiles</taxon>
        <taxon>Oomycota</taxon>
        <taxon>Peronosporomycetes</taxon>
        <taxon>Peronosporales</taxon>
        <taxon>Peronosporaceae</taxon>
        <taxon>Phytophthora</taxon>
    </lineage>
</organism>
<comment type="caution">
    <text evidence="1">The sequence shown here is derived from an EMBL/GenBank/DDBJ whole genome shotgun (WGS) entry which is preliminary data.</text>
</comment>
<reference evidence="1" key="1">
    <citation type="submission" date="2018-10" db="EMBL/GenBank/DDBJ databases">
        <title>Effector identification in a new, highly contiguous assembly of the strawberry crown rot pathogen Phytophthora cactorum.</title>
        <authorList>
            <person name="Armitage A.D."/>
            <person name="Nellist C.F."/>
            <person name="Bates H."/>
            <person name="Vickerstaff R.J."/>
            <person name="Harrison R.J."/>
        </authorList>
    </citation>
    <scope>NUCLEOTIDE SEQUENCE</scope>
    <source>
        <strain evidence="1">4040</strain>
    </source>
</reference>
<dbReference type="Proteomes" id="UP000736787">
    <property type="component" value="Unassembled WGS sequence"/>
</dbReference>
<dbReference type="EMBL" id="RCMK01001258">
    <property type="protein sequence ID" value="KAG2898343.1"/>
    <property type="molecule type" value="Genomic_DNA"/>
</dbReference>
<gene>
    <name evidence="1" type="ORF">PC117_g22567</name>
</gene>
<accession>A0A8T1BE38</accession>
<protein>
    <submittedName>
        <fullName evidence="1">Uncharacterized protein</fullName>
    </submittedName>
</protein>
<name>A0A8T1BE38_9STRA</name>
<sequence>MYLTLLFAGGAGSCRFHFLTRKDNPDGNSSSNSDQPKHILRLTREDASQVQFLL</sequence>